<organism evidence="1">
    <name type="scientific">Rhizophora mucronata</name>
    <name type="common">Asiatic mangrove</name>
    <dbReference type="NCBI Taxonomy" id="61149"/>
    <lineage>
        <taxon>Eukaryota</taxon>
        <taxon>Viridiplantae</taxon>
        <taxon>Streptophyta</taxon>
        <taxon>Embryophyta</taxon>
        <taxon>Tracheophyta</taxon>
        <taxon>Spermatophyta</taxon>
        <taxon>Magnoliopsida</taxon>
        <taxon>eudicotyledons</taxon>
        <taxon>Gunneridae</taxon>
        <taxon>Pentapetalae</taxon>
        <taxon>rosids</taxon>
        <taxon>fabids</taxon>
        <taxon>Malpighiales</taxon>
        <taxon>Rhizophoraceae</taxon>
        <taxon>Rhizophora</taxon>
    </lineage>
</organism>
<sequence length="28" mass="3358">MEFWKATNCCMAEYLFSQLKKTEKKVAE</sequence>
<protein>
    <submittedName>
        <fullName evidence="1">Uncharacterized protein</fullName>
    </submittedName>
</protein>
<accession>A0A2P2NT45</accession>
<proteinExistence type="predicted"/>
<name>A0A2P2NT45_RHIMU</name>
<evidence type="ECO:0000313" key="1">
    <source>
        <dbReference type="EMBL" id="MBX45590.1"/>
    </source>
</evidence>
<dbReference type="EMBL" id="GGEC01065106">
    <property type="protein sequence ID" value="MBX45590.1"/>
    <property type="molecule type" value="Transcribed_RNA"/>
</dbReference>
<reference evidence="1" key="1">
    <citation type="submission" date="2018-02" db="EMBL/GenBank/DDBJ databases">
        <title>Rhizophora mucronata_Transcriptome.</title>
        <authorList>
            <person name="Meera S.P."/>
            <person name="Sreeshan A."/>
            <person name="Augustine A."/>
        </authorList>
    </citation>
    <scope>NUCLEOTIDE SEQUENCE</scope>
    <source>
        <tissue evidence="1">Leaf</tissue>
    </source>
</reference>
<dbReference type="AlphaFoldDB" id="A0A2P2NT45"/>